<reference evidence="1 2" key="1">
    <citation type="journal article" date="2018" name="PLoS ONE">
        <title>Phenotypic characterization and whole genome analysis of extended-spectrum beta-lactamase-producing bacteria isolated from dogs in Germany.</title>
        <authorList>
            <person name="Boehmer T."/>
            <person name="Vogler A.J."/>
            <person name="Thomas A."/>
            <person name="Sauer S."/>
            <person name="Hergenroether M."/>
            <person name="Straubinger R.K."/>
            <person name="Birdsell D."/>
            <person name="Keim P."/>
            <person name="Sahl J.W."/>
            <person name="Williamson C.H."/>
            <person name="Riehm J.M."/>
        </authorList>
    </citation>
    <scope>NUCLEOTIDE SEQUENCE [LARGE SCALE GENOMIC DNA]</scope>
    <source>
        <strain evidence="1 2">AFG_SD03_1510_Ahy_093</strain>
    </source>
</reference>
<reference evidence="2" key="2">
    <citation type="submission" date="2018-02" db="EMBL/GenBank/DDBJ databases">
        <title>Phenotypic characterization and whole genome analysis of multidrug-resistant, extended-spectrum beta-lactamase-producing bacteria isolated from dogs in Germany.</title>
        <authorList>
            <person name="Williamson C."/>
        </authorList>
    </citation>
    <scope>NUCLEOTIDE SEQUENCE [LARGE SCALE GENOMIC DNA]</scope>
    <source>
        <strain evidence="2">AFG_SD03_1510_Ahy_093</strain>
    </source>
</reference>
<accession>A0ABD7G4G1</accession>
<dbReference type="RefSeq" id="WP_113995577.1">
    <property type="nucleotide sequence ID" value="NZ_PUTQ01000027.1"/>
</dbReference>
<name>A0ABD7G4G1_AERHY</name>
<organism evidence="1 2">
    <name type="scientific">Aeromonas hydrophila</name>
    <dbReference type="NCBI Taxonomy" id="644"/>
    <lineage>
        <taxon>Bacteria</taxon>
        <taxon>Pseudomonadati</taxon>
        <taxon>Pseudomonadota</taxon>
        <taxon>Gammaproteobacteria</taxon>
        <taxon>Aeromonadales</taxon>
        <taxon>Aeromonadaceae</taxon>
        <taxon>Aeromonas</taxon>
    </lineage>
</organism>
<evidence type="ECO:0000313" key="2">
    <source>
        <dbReference type="Proteomes" id="UP000253075"/>
    </source>
</evidence>
<comment type="caution">
    <text evidence="1">The sequence shown here is derived from an EMBL/GenBank/DDBJ whole genome shotgun (WGS) entry which is preliminary data.</text>
</comment>
<gene>
    <name evidence="1" type="ORF">C6C11_17135</name>
</gene>
<dbReference type="EMBL" id="PUTQ01000027">
    <property type="protein sequence ID" value="RCF46428.1"/>
    <property type="molecule type" value="Genomic_DNA"/>
</dbReference>
<proteinExistence type="predicted"/>
<evidence type="ECO:0000313" key="1">
    <source>
        <dbReference type="EMBL" id="RCF46428.1"/>
    </source>
</evidence>
<protein>
    <recommendedName>
        <fullName evidence="3">Phage tail protein</fullName>
    </recommendedName>
</protein>
<evidence type="ECO:0008006" key="3">
    <source>
        <dbReference type="Google" id="ProtNLM"/>
    </source>
</evidence>
<sequence>MANVTETSTWEGGIYQIETTDPVLGGPNGIANVQAKQLANRTKFLKERADQVDAAKGGRANLKERLDAIEAATEALGPDAQDATLAAIKFAIDQANVANQGVRALHQFAQQEGVLEISNRGVVSGCTVTKSTTAARNLHISTGTCFAQGRKFAVADGNNAASVPSNTGSGAVTVFAYLFQDASGLWRLAVTSIGQAVPDGCIRLYNLTVPAGSTDATDPNLAAVTLTDVRRVEAGFPILLDNPASASPQLAALPDSAYHVTFDVLSASGAPAEAKSLVVASRARNGFTVRLAAAADNVVARWRVSRLNA</sequence>
<dbReference type="AlphaFoldDB" id="A0ABD7G4G1"/>
<dbReference type="Proteomes" id="UP000253075">
    <property type="component" value="Unassembled WGS sequence"/>
</dbReference>